<dbReference type="Proteomes" id="UP000539075">
    <property type="component" value="Unassembled WGS sequence"/>
</dbReference>
<proteinExistence type="predicted"/>
<sequence>MKNQHHAGKKRFLLCMLQRANPGIGECTAAPLHKNRATGAQAGEPQPGILPSTAGQLMHKIMHTDDAP</sequence>
<accession>A0A7W8C303</accession>
<dbReference type="RefSeq" id="WP_183722149.1">
    <property type="nucleotide sequence ID" value="NZ_JACHGO010000010.1"/>
</dbReference>
<dbReference type="EMBL" id="JACHGO010000010">
    <property type="protein sequence ID" value="MBB5144670.1"/>
    <property type="molecule type" value="Genomic_DNA"/>
</dbReference>
<protein>
    <submittedName>
        <fullName evidence="1">Uncharacterized protein</fullName>
    </submittedName>
</protein>
<evidence type="ECO:0000313" key="2">
    <source>
        <dbReference type="Proteomes" id="UP000539075"/>
    </source>
</evidence>
<name>A0A7W8C303_9BACT</name>
<organism evidence="1 2">
    <name type="scientific">Desulfovibrio intestinalis</name>
    <dbReference type="NCBI Taxonomy" id="58621"/>
    <lineage>
        <taxon>Bacteria</taxon>
        <taxon>Pseudomonadati</taxon>
        <taxon>Thermodesulfobacteriota</taxon>
        <taxon>Desulfovibrionia</taxon>
        <taxon>Desulfovibrionales</taxon>
        <taxon>Desulfovibrionaceae</taxon>
        <taxon>Desulfovibrio</taxon>
    </lineage>
</organism>
<gene>
    <name evidence="1" type="ORF">HNQ38_002788</name>
</gene>
<dbReference type="AlphaFoldDB" id="A0A7W8C303"/>
<evidence type="ECO:0000313" key="1">
    <source>
        <dbReference type="EMBL" id="MBB5144670.1"/>
    </source>
</evidence>
<keyword evidence="2" id="KW-1185">Reference proteome</keyword>
<comment type="caution">
    <text evidence="1">The sequence shown here is derived from an EMBL/GenBank/DDBJ whole genome shotgun (WGS) entry which is preliminary data.</text>
</comment>
<reference evidence="1 2" key="1">
    <citation type="submission" date="2020-08" db="EMBL/GenBank/DDBJ databases">
        <title>Genomic Encyclopedia of Type Strains, Phase IV (KMG-IV): sequencing the most valuable type-strain genomes for metagenomic binning, comparative biology and taxonomic classification.</title>
        <authorList>
            <person name="Goeker M."/>
        </authorList>
    </citation>
    <scope>NUCLEOTIDE SEQUENCE [LARGE SCALE GENOMIC DNA]</scope>
    <source>
        <strain evidence="1 2">DSM 11275</strain>
    </source>
</reference>